<dbReference type="InterPro" id="IPR044046">
    <property type="entry name" value="E3_ligase_UBR-like_C"/>
</dbReference>
<evidence type="ECO:0000256" key="8">
    <source>
        <dbReference type="PROSITE-ProRule" id="PRU00508"/>
    </source>
</evidence>
<feature type="zinc finger region" description="UBR-type" evidence="8">
    <location>
        <begin position="82"/>
        <end position="153"/>
    </location>
</feature>
<feature type="region of interest" description="Disordered" evidence="10">
    <location>
        <begin position="1112"/>
        <end position="1135"/>
    </location>
</feature>
<dbReference type="Gene3D" id="2.10.110.30">
    <property type="match status" value="1"/>
</dbReference>
<evidence type="ECO:0000256" key="7">
    <source>
        <dbReference type="ARBA" id="ARBA00046341"/>
    </source>
</evidence>
<name>A0ABP1S5E9_9HEXA</name>
<gene>
    <name evidence="12" type="ORF">ODALV1_LOCUS29940</name>
</gene>
<organism evidence="12 13">
    <name type="scientific">Orchesella dallaii</name>
    <dbReference type="NCBI Taxonomy" id="48710"/>
    <lineage>
        <taxon>Eukaryota</taxon>
        <taxon>Metazoa</taxon>
        <taxon>Ecdysozoa</taxon>
        <taxon>Arthropoda</taxon>
        <taxon>Hexapoda</taxon>
        <taxon>Collembola</taxon>
        <taxon>Entomobryomorpha</taxon>
        <taxon>Entomobryoidea</taxon>
        <taxon>Orchesellidae</taxon>
        <taxon>Orchesellinae</taxon>
        <taxon>Orchesella</taxon>
    </lineage>
</organism>
<keyword evidence="3 9" id="KW-0479">Metal-binding</keyword>
<feature type="domain" description="UBR-type" evidence="11">
    <location>
        <begin position="82"/>
        <end position="153"/>
    </location>
</feature>
<dbReference type="InterPro" id="IPR055194">
    <property type="entry name" value="UBR1-like_WH"/>
</dbReference>
<evidence type="ECO:0000256" key="9">
    <source>
        <dbReference type="RuleBase" id="RU366018"/>
    </source>
</evidence>
<keyword evidence="5 9" id="KW-0833">Ubl conjugation pathway</keyword>
<comment type="function">
    <text evidence="9">Ubiquitin ligase protein which is a component of the N-end rule pathway. Recognizes and binds to proteins bearing specific N-terminal residues that are destabilizing according to the N-end rule, leading to their ubiquitination and subsequent degradation.</text>
</comment>
<keyword evidence="2 9" id="KW-0808">Transferase</keyword>
<evidence type="ECO:0000256" key="3">
    <source>
        <dbReference type="ARBA" id="ARBA00022723"/>
    </source>
</evidence>
<comment type="caution">
    <text evidence="12">The sequence shown here is derived from an EMBL/GenBank/DDBJ whole genome shotgun (WGS) entry which is preliminary data.</text>
</comment>
<evidence type="ECO:0000256" key="5">
    <source>
        <dbReference type="ARBA" id="ARBA00022786"/>
    </source>
</evidence>
<evidence type="ECO:0000256" key="10">
    <source>
        <dbReference type="SAM" id="MobiDB-lite"/>
    </source>
</evidence>
<dbReference type="SMART" id="SM00396">
    <property type="entry name" value="ZnF_UBR1"/>
    <property type="match status" value="1"/>
</dbReference>
<dbReference type="InterPro" id="IPR003126">
    <property type="entry name" value="Znf_UBR"/>
</dbReference>
<dbReference type="InterPro" id="IPR013083">
    <property type="entry name" value="Znf_RING/FYVE/PHD"/>
</dbReference>
<dbReference type="Pfam" id="PF22960">
    <property type="entry name" value="WHD_UBR1"/>
    <property type="match status" value="1"/>
</dbReference>
<reference evidence="12 13" key="1">
    <citation type="submission" date="2024-08" db="EMBL/GenBank/DDBJ databases">
        <authorList>
            <person name="Cucini C."/>
            <person name="Frati F."/>
        </authorList>
    </citation>
    <scope>NUCLEOTIDE SEQUENCE [LARGE SCALE GENOMIC DNA]</scope>
</reference>
<dbReference type="Proteomes" id="UP001642540">
    <property type="component" value="Unassembled WGS sequence"/>
</dbReference>
<feature type="compositionally biased region" description="Polar residues" evidence="10">
    <location>
        <begin position="1066"/>
        <end position="1076"/>
    </location>
</feature>
<feature type="compositionally biased region" description="Basic and acidic residues" evidence="10">
    <location>
        <begin position="1077"/>
        <end position="1088"/>
    </location>
</feature>
<comment type="similarity">
    <text evidence="7 9">Belongs to the E3 ubiquitin-protein ligase UBR1-like family.</text>
</comment>
<dbReference type="Pfam" id="PF18995">
    <property type="entry name" value="PRT6_C"/>
    <property type="match status" value="1"/>
</dbReference>
<evidence type="ECO:0000256" key="4">
    <source>
        <dbReference type="ARBA" id="ARBA00022771"/>
    </source>
</evidence>
<dbReference type="PROSITE" id="PS51157">
    <property type="entry name" value="ZF_UBR"/>
    <property type="match status" value="1"/>
</dbReference>
<dbReference type="PANTHER" id="PTHR21497:SF39">
    <property type="entry name" value="E3 UBIQUITIN-PROTEIN LIGASE UBR3"/>
    <property type="match status" value="1"/>
</dbReference>
<evidence type="ECO:0000256" key="6">
    <source>
        <dbReference type="ARBA" id="ARBA00022833"/>
    </source>
</evidence>
<evidence type="ECO:0000256" key="2">
    <source>
        <dbReference type="ARBA" id="ARBA00022679"/>
    </source>
</evidence>
<dbReference type="InterPro" id="IPR039164">
    <property type="entry name" value="UBR1-like"/>
</dbReference>
<sequence length="1841" mass="206913">MEVDTLLHNESKSEVAAAVRAACSNGAEDGLLEQIVDRILTTPKALSDVDDDETLEWCQWLIAGGSTPEEFSQTVRHYDKATTCGLVWTENFVAYRCRTCGISPYLSLCTDCFHQGNHEGHDFIVFRSETGGACDCGEIDVIKESGCCIHHGPRGTAAMQRAQMFSSNRNPNLNSSSSSSSHGSNDPNSSSSSLPPTSTDQSAPPELLCIANGVMPRLFHRLIAYLRAVEARKLARAQQISKNPKPKKTARPKTSPPQQVSLATAAAMMANPAVSAPPKGHKFIKLLQNFSDMGFAMTQVMTSTLIDPPAYKSLCGILNPEYERVGLKLPEHHQTFLEELVYWTVKREFPDDLVCLLLSLRSDSKYNEAFARAFITHYELISQSILKSPDPERLCKHISKVSVQLFSKEKLAIAMVEQMQLLHLLLRSLFDMIRSTAVPISSLSPSSSSTSEEGISLQSKVEANDISNKSSCNSSDASANSTVLKVIDCDNDIIKNNYYWLIKSDLKELLSHGPVATMFFNDGQLLSTWFEFLTLLQGMNVNKFVRKGEPHIEHESGSYVGAFMAELVISATLMWTLVSHLKDSGTSDITLNFVRLCWKQLQRWYDFVRYPKGTISFHLPLHRYFSTFVRQGLQYQGIALNDLLPNEDEFIPVVEQLLRLQVANYGISTRLWARNGPSLVNQAEYYVSSLCCNSMIDADLFMLQVAAVRCPGSSENKFVRMVLEEFGMTDVLSIRSLQEEGSLRRITQEYEPEEQLTMLENCMIFMATLSSVRTNIGICDEDLMALEMSVLLCKSDKLHSELMDMLPERCGSDAQQKNMESVLAKIADFQAPRNMQQGMFTPKPQVWEEIYDPLYTLLRSSNRADYQCSRDRYQDYVNRAKKSEKVAKNLWPPFRIPRSKPSFIADPGRILLSKLFMEVAFVILYHGVYTGTLSELSISLCVYMLELCTYVADSGEELRGFLAEVKIATKQEVEGDDDDDEMLSGGQEENGESIVSLLMQLYSKLSESRRSYCLKPENYSDDEMPSIKVESRIGDGPFFIAKVLDKLAEKSEECKDYILSEIQRFQGDQQQSSKQELSTEEKEREEKRRKAKERKLHLMNEYAMKRQQFDAMNASQEDEGCGGASPASCGSAEQDGGESLLQQYQDHECVICMDKLESKPNNPFGLMTYLSPCSILGYQRLHTPEENGPFLKSIHSETLDDFLKYYEDSSIIQHIPLDPGFGVQLQSCGHFIHQDCFTSYMNYVKKTPPPPMPSSSAKPVISFTYKEYSCPLCRQLGNSFLPIILSNLQVKSSSSKSSNESGSGYAFGDISKLLKKRNKCSLSNAEKTAVDSFIRDINACAMNNFESGLLKMLKDFDDASPLVSAFLLTSHLRLALERQLKLTESVSSNSGNVASSSSSSSFSSKKLSSMLPLIAVIKHQYKTLPVGYARKLAQNWEMVCGKRSSKGNGEVPTLLRDVETTLFHFVLNLPLENSGVNVFTGVVQALYNLRVVQVLAAICSQFSEVERREIMRIFAQSQFKLETLMSLILRVLEGKSETAVDILNVADENGNHKNADIPETQFIENLVQSLLIPFLRTAAQLKSEVFRDQLQSLPETFAELVTYLQLGEGKSREGNNVGVMQNDNKFCVDFLHWRNGENNDTILEVEGVVENWCSELLQSFGENKGALLSAASSLSVRNQRAAELLKSHLYIYDKPSLIRLPREYDTIFENYRKIKCGKCELVPSTPALCLVCGEVLCLNELCCFDLELEVSEVVSHCQKKCGRGTGLFLSVLTSEILIVKEKEACIWGSIFLDSFCEEDLELKRGKPLFLCQERLDILQRNWIAQSFYKSELKWFQHENFL</sequence>
<keyword evidence="13" id="KW-1185">Reference proteome</keyword>
<dbReference type="Pfam" id="PF02207">
    <property type="entry name" value="zf-UBR"/>
    <property type="match status" value="1"/>
</dbReference>
<dbReference type="PANTHER" id="PTHR21497">
    <property type="entry name" value="UBIQUITIN LIGASE E3 ALPHA-RELATED"/>
    <property type="match status" value="1"/>
</dbReference>
<feature type="region of interest" description="Disordered" evidence="10">
    <location>
        <begin position="237"/>
        <end position="256"/>
    </location>
</feature>
<protein>
    <recommendedName>
        <fullName evidence="9">E3 ubiquitin-protein ligase</fullName>
        <ecNumber evidence="9">2.3.2.27</ecNumber>
    </recommendedName>
</protein>
<dbReference type="EMBL" id="CAXLJM020000160">
    <property type="protein sequence ID" value="CAL8143832.1"/>
    <property type="molecule type" value="Genomic_DNA"/>
</dbReference>
<evidence type="ECO:0000256" key="1">
    <source>
        <dbReference type="ARBA" id="ARBA00000900"/>
    </source>
</evidence>
<comment type="pathway">
    <text evidence="9">Protein modification; protein ubiquitination.</text>
</comment>
<evidence type="ECO:0000313" key="13">
    <source>
        <dbReference type="Proteomes" id="UP001642540"/>
    </source>
</evidence>
<evidence type="ECO:0000313" key="12">
    <source>
        <dbReference type="EMBL" id="CAL8143832.1"/>
    </source>
</evidence>
<feature type="region of interest" description="Disordered" evidence="10">
    <location>
        <begin position="167"/>
        <end position="203"/>
    </location>
</feature>
<proteinExistence type="inferred from homology"/>
<feature type="region of interest" description="Disordered" evidence="10">
    <location>
        <begin position="1066"/>
        <end position="1095"/>
    </location>
</feature>
<comment type="catalytic activity">
    <reaction evidence="1 9">
        <text>S-ubiquitinyl-[E2 ubiquitin-conjugating enzyme]-L-cysteine + [acceptor protein]-L-lysine = [E2 ubiquitin-conjugating enzyme]-L-cysteine + N(6)-ubiquitinyl-[acceptor protein]-L-lysine.</text>
        <dbReference type="EC" id="2.3.2.27"/>
    </reaction>
</comment>
<keyword evidence="4 9" id="KW-0863">Zinc-finger</keyword>
<keyword evidence="6 9" id="KW-0862">Zinc</keyword>
<accession>A0ABP1S5E9</accession>
<feature type="compositionally biased region" description="Low complexity" evidence="10">
    <location>
        <begin position="167"/>
        <end position="198"/>
    </location>
</feature>
<evidence type="ECO:0000259" key="11">
    <source>
        <dbReference type="PROSITE" id="PS51157"/>
    </source>
</evidence>
<dbReference type="CDD" id="cd19673">
    <property type="entry name" value="UBR-box_UBR3"/>
    <property type="match status" value="1"/>
</dbReference>
<dbReference type="EC" id="2.3.2.27" evidence="9"/>
<dbReference type="Gene3D" id="3.30.40.10">
    <property type="entry name" value="Zinc/RING finger domain, C3HC4 (zinc finger)"/>
    <property type="match status" value="1"/>
</dbReference>